<evidence type="ECO:0000313" key="5">
    <source>
        <dbReference type="EMBL" id="MBU2669333.1"/>
    </source>
</evidence>
<protein>
    <submittedName>
        <fullName evidence="5">MarR family transcriptional regulator</fullName>
    </submittedName>
</protein>
<organism evidence="5 6">
    <name type="scientific">Paractinoplanes bogorensis</name>
    <dbReference type="NCBI Taxonomy" id="1610840"/>
    <lineage>
        <taxon>Bacteria</taxon>
        <taxon>Bacillati</taxon>
        <taxon>Actinomycetota</taxon>
        <taxon>Actinomycetes</taxon>
        <taxon>Micromonosporales</taxon>
        <taxon>Micromonosporaceae</taxon>
        <taxon>Paractinoplanes</taxon>
    </lineage>
</organism>
<keyword evidence="1" id="KW-0805">Transcription regulation</keyword>
<dbReference type="PRINTS" id="PR00598">
    <property type="entry name" value="HTHMARR"/>
</dbReference>
<evidence type="ECO:0000256" key="3">
    <source>
        <dbReference type="ARBA" id="ARBA00023163"/>
    </source>
</evidence>
<dbReference type="SMART" id="SM00347">
    <property type="entry name" value="HTH_MARR"/>
    <property type="match status" value="1"/>
</dbReference>
<dbReference type="InterPro" id="IPR036388">
    <property type="entry name" value="WH-like_DNA-bd_sf"/>
</dbReference>
<evidence type="ECO:0000259" key="4">
    <source>
        <dbReference type="PROSITE" id="PS50995"/>
    </source>
</evidence>
<gene>
    <name evidence="5" type="ORF">KOI35_38060</name>
</gene>
<evidence type="ECO:0000256" key="2">
    <source>
        <dbReference type="ARBA" id="ARBA00023125"/>
    </source>
</evidence>
<dbReference type="RefSeq" id="WP_215793833.1">
    <property type="nucleotide sequence ID" value="NZ_JAHKKG010000014.1"/>
</dbReference>
<dbReference type="SUPFAM" id="SSF46785">
    <property type="entry name" value="Winged helix' DNA-binding domain"/>
    <property type="match status" value="1"/>
</dbReference>
<dbReference type="InterPro" id="IPR039422">
    <property type="entry name" value="MarR/SlyA-like"/>
</dbReference>
<feature type="domain" description="HTH marR-type" evidence="4">
    <location>
        <begin position="1"/>
        <end position="141"/>
    </location>
</feature>
<dbReference type="Pfam" id="PF12802">
    <property type="entry name" value="MarR_2"/>
    <property type="match status" value="1"/>
</dbReference>
<dbReference type="InterPro" id="IPR036390">
    <property type="entry name" value="WH_DNA-bd_sf"/>
</dbReference>
<sequence length="146" mass="15162">MASLTRSTAPVQLGVQLAGRGAAAGARVRDALAGAGLTLRSSFTLRLLAEGPVGQQALIDLLGVDPSALVAVLNELEGLGLVSRQRDPADRRRHIVTMTAEGAGALRAVDQVLAQADDELFAALSPAERDQLARLLDKIADDCGDQ</sequence>
<keyword evidence="2" id="KW-0238">DNA-binding</keyword>
<dbReference type="PROSITE" id="PS50995">
    <property type="entry name" value="HTH_MARR_2"/>
    <property type="match status" value="1"/>
</dbReference>
<dbReference type="Gene3D" id="1.10.10.10">
    <property type="entry name" value="Winged helix-like DNA-binding domain superfamily/Winged helix DNA-binding domain"/>
    <property type="match status" value="1"/>
</dbReference>
<accession>A0ABS5Z334</accession>
<keyword evidence="3" id="KW-0804">Transcription</keyword>
<dbReference type="Proteomes" id="UP001519654">
    <property type="component" value="Unassembled WGS sequence"/>
</dbReference>
<name>A0ABS5Z334_9ACTN</name>
<evidence type="ECO:0000256" key="1">
    <source>
        <dbReference type="ARBA" id="ARBA00023015"/>
    </source>
</evidence>
<proteinExistence type="predicted"/>
<dbReference type="EMBL" id="JAHKKG010000014">
    <property type="protein sequence ID" value="MBU2669333.1"/>
    <property type="molecule type" value="Genomic_DNA"/>
</dbReference>
<dbReference type="InterPro" id="IPR000835">
    <property type="entry name" value="HTH_MarR-typ"/>
</dbReference>
<dbReference type="PANTHER" id="PTHR33164:SF64">
    <property type="entry name" value="TRANSCRIPTIONAL REGULATOR SLYA"/>
    <property type="match status" value="1"/>
</dbReference>
<evidence type="ECO:0000313" key="6">
    <source>
        <dbReference type="Proteomes" id="UP001519654"/>
    </source>
</evidence>
<dbReference type="PANTHER" id="PTHR33164">
    <property type="entry name" value="TRANSCRIPTIONAL REGULATOR, MARR FAMILY"/>
    <property type="match status" value="1"/>
</dbReference>
<comment type="caution">
    <text evidence="5">The sequence shown here is derived from an EMBL/GenBank/DDBJ whole genome shotgun (WGS) entry which is preliminary data.</text>
</comment>
<reference evidence="5 6" key="1">
    <citation type="submission" date="2021-06" db="EMBL/GenBank/DDBJ databases">
        <title>Actinoplanes lichenicola sp. nov., and Actinoplanes ovalisporus sp. nov., isolated from lichen in Thailand.</title>
        <authorList>
            <person name="Saeng-In P."/>
            <person name="Kanchanasin P."/>
            <person name="Yuki M."/>
            <person name="Kudo T."/>
            <person name="Ohkuma M."/>
            <person name="Phongsopitanun W."/>
            <person name="Tanasupawat S."/>
        </authorList>
    </citation>
    <scope>NUCLEOTIDE SEQUENCE [LARGE SCALE GENOMIC DNA]</scope>
    <source>
        <strain evidence="5 6">NBRC 110975</strain>
    </source>
</reference>
<keyword evidence="6" id="KW-1185">Reference proteome</keyword>